<dbReference type="EMBL" id="CAEY01001579">
    <property type="status" value="NOT_ANNOTATED_CDS"/>
    <property type="molecule type" value="Genomic_DNA"/>
</dbReference>
<proteinExistence type="predicted"/>
<keyword evidence="4" id="KW-1185">Reference proteome</keyword>
<reference evidence="4" key="1">
    <citation type="submission" date="2011-08" db="EMBL/GenBank/DDBJ databases">
        <authorList>
            <person name="Rombauts S."/>
        </authorList>
    </citation>
    <scope>NUCLEOTIDE SEQUENCE</scope>
    <source>
        <strain evidence="4">London</strain>
    </source>
</reference>
<evidence type="ECO:0000259" key="2">
    <source>
        <dbReference type="Pfam" id="PF26080"/>
    </source>
</evidence>
<evidence type="ECO:0000313" key="4">
    <source>
        <dbReference type="Proteomes" id="UP000015104"/>
    </source>
</evidence>
<sequence length="418" mass="45877">MASPIKFVTFTILIFNLFFITSFGQLFTRSQNVFNNLLSPIIPRSECYTSADNRVGLCMPKAACASTGGIIAGNCGILMACCIYQGTCRSVISANESYFVSPQYPTLQTERLNPPMCIFTLHRNNLIQKYPICQIRLDFDEFSLAPPRNGSCGFQTDSFVISGASNFNSTGLPASGLCGDLTGQHLYIDVDPDDVNEPLLLVVNTANEEMYNRKWSIRIQQIPCQSPFRAPSGCLQYFTATSGTVESLNYRGMPRSRQLNQQGSVNLPINPLILPTQSPNYFHNMNYGICIAQSPRMCGIRWTSADFDFGGFRKLQSGVGYQNPAAVGSGCTISRTRSDGGDYIVIPSGSNDGLTITQDRFCGQRLSSVDGSTVSTPITSYSKPFVMYVHSDDTDDISFSGPTNQKGFALKYEQINCS</sequence>
<organism evidence="3 4">
    <name type="scientific">Tetranychus urticae</name>
    <name type="common">Two-spotted spider mite</name>
    <dbReference type="NCBI Taxonomy" id="32264"/>
    <lineage>
        <taxon>Eukaryota</taxon>
        <taxon>Metazoa</taxon>
        <taxon>Ecdysozoa</taxon>
        <taxon>Arthropoda</taxon>
        <taxon>Chelicerata</taxon>
        <taxon>Arachnida</taxon>
        <taxon>Acari</taxon>
        <taxon>Acariformes</taxon>
        <taxon>Trombidiformes</taxon>
        <taxon>Prostigmata</taxon>
        <taxon>Eleutherengona</taxon>
        <taxon>Raphignathae</taxon>
        <taxon>Tetranychoidea</taxon>
        <taxon>Tetranychidae</taxon>
        <taxon>Tetranychus</taxon>
    </lineage>
</organism>
<keyword evidence="1" id="KW-0812">Transmembrane</keyword>
<dbReference type="InterPro" id="IPR058698">
    <property type="entry name" value="CUB_metazoa"/>
</dbReference>
<dbReference type="AlphaFoldDB" id="T1K4M8"/>
<dbReference type="OMA" id="CSIEWSA"/>
<evidence type="ECO:0000256" key="1">
    <source>
        <dbReference type="SAM" id="Phobius"/>
    </source>
</evidence>
<keyword evidence="1" id="KW-1133">Transmembrane helix</keyword>
<keyword evidence="1" id="KW-0472">Membrane</keyword>
<feature type="domain" description="CUB" evidence="2">
    <location>
        <begin position="231"/>
        <end position="414"/>
    </location>
</feature>
<protein>
    <recommendedName>
        <fullName evidence="2">CUB domain-containing protein</fullName>
    </recommendedName>
</protein>
<reference evidence="3" key="2">
    <citation type="submission" date="2015-06" db="UniProtKB">
        <authorList>
            <consortium name="EnsemblMetazoa"/>
        </authorList>
    </citation>
    <scope>IDENTIFICATION</scope>
</reference>
<dbReference type="Pfam" id="PF26080">
    <property type="entry name" value="CUB_animal"/>
    <property type="match status" value="1"/>
</dbReference>
<gene>
    <name evidence="3" type="primary">107360478</name>
</gene>
<dbReference type="OrthoDB" id="6337346at2759"/>
<evidence type="ECO:0000313" key="3">
    <source>
        <dbReference type="EnsemblMetazoa" id="tetur05g03170.1"/>
    </source>
</evidence>
<name>T1K4M8_TETUR</name>
<dbReference type="PANTHER" id="PTHR33236:SF5">
    <property type="entry name" value="CUB DOMAIN-CONTAINING PROTEIN"/>
    <property type="match status" value="1"/>
</dbReference>
<accession>T1K4M8</accession>
<dbReference type="EnsemblMetazoa" id="tetur05g03170.1">
    <property type="protein sequence ID" value="tetur05g03170.1"/>
    <property type="gene ID" value="tetur05g03170"/>
</dbReference>
<dbReference type="KEGG" id="tut:107360478"/>
<dbReference type="PANTHER" id="PTHR33236">
    <property type="entry name" value="INTRAFLAGELLAR TRANSPORT PROTEIN 122 FAMILY PROTEIN-RELATED"/>
    <property type="match status" value="1"/>
</dbReference>
<dbReference type="HOGENOM" id="CLU_022631_2_0_1"/>
<dbReference type="Proteomes" id="UP000015104">
    <property type="component" value="Unassembled WGS sequence"/>
</dbReference>
<dbReference type="eggNOG" id="ENOG502QWNF">
    <property type="taxonomic scope" value="Eukaryota"/>
</dbReference>
<feature type="transmembrane region" description="Helical" evidence="1">
    <location>
        <begin position="7"/>
        <end position="27"/>
    </location>
</feature>
<dbReference type="STRING" id="32264.T1K4M8"/>